<organism evidence="2 3">
    <name type="scientific">Nelumbo nucifera</name>
    <name type="common">Sacred lotus</name>
    <dbReference type="NCBI Taxonomy" id="4432"/>
    <lineage>
        <taxon>Eukaryota</taxon>
        <taxon>Viridiplantae</taxon>
        <taxon>Streptophyta</taxon>
        <taxon>Embryophyta</taxon>
        <taxon>Tracheophyta</taxon>
        <taxon>Spermatophyta</taxon>
        <taxon>Magnoliopsida</taxon>
        <taxon>Proteales</taxon>
        <taxon>Nelumbonaceae</taxon>
        <taxon>Nelumbo</taxon>
    </lineage>
</organism>
<comment type="caution">
    <text evidence="2">The sequence shown here is derived from an EMBL/GenBank/DDBJ whole genome shotgun (WGS) entry which is preliminary data.</text>
</comment>
<reference evidence="2 3" key="1">
    <citation type="journal article" date="2020" name="Mol. Biol. Evol.">
        <title>Distinct Expression and Methylation Patterns for Genes with Different Fates following a Single Whole-Genome Duplication in Flowering Plants.</title>
        <authorList>
            <person name="Shi T."/>
            <person name="Rahmani R.S."/>
            <person name="Gugger P.F."/>
            <person name="Wang M."/>
            <person name="Li H."/>
            <person name="Zhang Y."/>
            <person name="Li Z."/>
            <person name="Wang Q."/>
            <person name="Van de Peer Y."/>
            <person name="Marchal K."/>
            <person name="Chen J."/>
        </authorList>
    </citation>
    <scope>NUCLEOTIDE SEQUENCE [LARGE SCALE GENOMIC DNA]</scope>
    <source>
        <tissue evidence="2">Leaf</tissue>
    </source>
</reference>
<keyword evidence="1" id="KW-0472">Membrane</keyword>
<keyword evidence="1" id="KW-1133">Transmembrane helix</keyword>
<accession>A0A822YTG3</accession>
<dbReference type="Proteomes" id="UP000607653">
    <property type="component" value="Unassembled WGS sequence"/>
</dbReference>
<evidence type="ECO:0000313" key="3">
    <source>
        <dbReference type="Proteomes" id="UP000607653"/>
    </source>
</evidence>
<evidence type="ECO:0000313" key="2">
    <source>
        <dbReference type="EMBL" id="DAD34841.1"/>
    </source>
</evidence>
<proteinExistence type="predicted"/>
<protein>
    <submittedName>
        <fullName evidence="2">Uncharacterized protein</fullName>
    </submittedName>
</protein>
<name>A0A822YTG3_NELNU</name>
<evidence type="ECO:0000256" key="1">
    <source>
        <dbReference type="SAM" id="Phobius"/>
    </source>
</evidence>
<keyword evidence="3" id="KW-1185">Reference proteome</keyword>
<dbReference type="AlphaFoldDB" id="A0A822YTG3"/>
<sequence length="32" mass="3871">MLMHCSCELRQLHFFSSYSVAFPLFLMFRLQS</sequence>
<keyword evidence="1" id="KW-0812">Transmembrane</keyword>
<gene>
    <name evidence="2" type="ORF">HUJ06_005481</name>
</gene>
<feature type="transmembrane region" description="Helical" evidence="1">
    <location>
        <begin position="12"/>
        <end position="30"/>
    </location>
</feature>
<dbReference type="EMBL" id="DUZY01000004">
    <property type="protein sequence ID" value="DAD34841.1"/>
    <property type="molecule type" value="Genomic_DNA"/>
</dbReference>